<dbReference type="InterPro" id="IPR011006">
    <property type="entry name" value="CheY-like_superfamily"/>
</dbReference>
<sequence>MAVDGSGEALRKLRQILSSRVTFTGLSAGRELLTYLRWNAVDLVLLSTALPDSDGFELLRCIHEDEKLRSIPVIMMTTDQSQKAEAAITMAGAFDIIRKPFVPIIVVKKVEQVLELEYLHRHLRSEVRRQTKLAEERLESSRRLFGQMVMALSETIDAKDAYTRGHSRRVARYARMISARIGWQNEEKVKIYQMGLLHDIGKIGVPEAIINKPDRLTEEEYAKIREHTVIGSKILGQVEEFPELAIGARSHHERFDGRGYPDGMAGEAIPVYARIIAVADSYDAMTSRRSYRDILPQHVAREELLRGAGSQFDPRFVKVMVQIIDEDVDYLLHEHDQEEDQIRTAIQAGQPG</sequence>
<accession>A0A6I2UQE8</accession>
<protein>
    <submittedName>
        <fullName evidence="5">HD domain-containing protein</fullName>
    </submittedName>
</protein>
<dbReference type="EMBL" id="VUNL01000004">
    <property type="protein sequence ID" value="MSV24428.1"/>
    <property type="molecule type" value="Genomic_DNA"/>
</dbReference>
<dbReference type="GO" id="GO:0000160">
    <property type="term" value="P:phosphorelay signal transduction system"/>
    <property type="evidence" value="ECO:0007669"/>
    <property type="project" value="InterPro"/>
</dbReference>
<keyword evidence="6" id="KW-1185">Reference proteome</keyword>
<gene>
    <name evidence="5" type="ORF">FYJ78_04345</name>
</gene>
<evidence type="ECO:0000259" key="3">
    <source>
        <dbReference type="PROSITE" id="PS51831"/>
    </source>
</evidence>
<feature type="domain" description="HD-GYP" evidence="4">
    <location>
        <begin position="141"/>
        <end position="336"/>
    </location>
</feature>
<proteinExistence type="predicted"/>
<feature type="domain" description="Response regulatory" evidence="2">
    <location>
        <begin position="1"/>
        <end position="114"/>
    </location>
</feature>
<name>A0A6I2UQE8_9FIRM</name>
<dbReference type="PROSITE" id="PS51831">
    <property type="entry name" value="HD"/>
    <property type="match status" value="1"/>
</dbReference>
<evidence type="ECO:0000259" key="4">
    <source>
        <dbReference type="PROSITE" id="PS51832"/>
    </source>
</evidence>
<dbReference type="InterPro" id="IPR006674">
    <property type="entry name" value="HD_domain"/>
</dbReference>
<dbReference type="PROSITE" id="PS51832">
    <property type="entry name" value="HD_GYP"/>
    <property type="match status" value="1"/>
</dbReference>
<dbReference type="PROSITE" id="PS50110">
    <property type="entry name" value="RESPONSE_REGULATORY"/>
    <property type="match status" value="1"/>
</dbReference>
<dbReference type="SUPFAM" id="SSF52172">
    <property type="entry name" value="CheY-like"/>
    <property type="match status" value="1"/>
</dbReference>
<dbReference type="Pfam" id="PF13487">
    <property type="entry name" value="HD_5"/>
    <property type="match status" value="1"/>
</dbReference>
<dbReference type="Proteomes" id="UP000430222">
    <property type="component" value="Unassembled WGS sequence"/>
</dbReference>
<dbReference type="SUPFAM" id="SSF109604">
    <property type="entry name" value="HD-domain/PDEase-like"/>
    <property type="match status" value="1"/>
</dbReference>
<dbReference type="SMART" id="SM00471">
    <property type="entry name" value="HDc"/>
    <property type="match status" value="1"/>
</dbReference>
<dbReference type="NCBIfam" id="TIGR00277">
    <property type="entry name" value="HDIG"/>
    <property type="match status" value="1"/>
</dbReference>
<dbReference type="PANTHER" id="PTHR45228:SF4">
    <property type="entry name" value="LIPOPROTEIN"/>
    <property type="match status" value="1"/>
</dbReference>
<reference evidence="5 6" key="1">
    <citation type="submission" date="2019-08" db="EMBL/GenBank/DDBJ databases">
        <title>In-depth cultivation of the pig gut microbiome towards novel bacterial diversity and tailored functional studies.</title>
        <authorList>
            <person name="Wylensek D."/>
            <person name="Hitch T.C.A."/>
            <person name="Clavel T."/>
        </authorList>
    </citation>
    <scope>NUCLEOTIDE SEQUENCE [LARGE SCALE GENOMIC DNA]</scope>
    <source>
        <strain evidence="6">WCA-380-WT-3B3</strain>
    </source>
</reference>
<dbReference type="AlphaFoldDB" id="A0A6I2UQE8"/>
<dbReference type="InterPro" id="IPR006675">
    <property type="entry name" value="HDIG_dom"/>
</dbReference>
<dbReference type="CDD" id="cd00077">
    <property type="entry name" value="HDc"/>
    <property type="match status" value="1"/>
</dbReference>
<dbReference type="Pfam" id="PF00072">
    <property type="entry name" value="Response_reg"/>
    <property type="match status" value="1"/>
</dbReference>
<dbReference type="Gene3D" id="3.40.50.2300">
    <property type="match status" value="1"/>
</dbReference>
<evidence type="ECO:0000313" key="5">
    <source>
        <dbReference type="EMBL" id="MSV24428.1"/>
    </source>
</evidence>
<comment type="caution">
    <text evidence="1">Lacks conserved residue(s) required for the propagation of feature annotation.</text>
</comment>
<evidence type="ECO:0000256" key="1">
    <source>
        <dbReference type="PROSITE-ProRule" id="PRU00169"/>
    </source>
</evidence>
<comment type="caution">
    <text evidence="5">The sequence shown here is derived from an EMBL/GenBank/DDBJ whole genome shotgun (WGS) entry which is preliminary data.</text>
</comment>
<dbReference type="InterPro" id="IPR001789">
    <property type="entry name" value="Sig_transdc_resp-reg_receiver"/>
</dbReference>
<feature type="domain" description="HD" evidence="3">
    <location>
        <begin position="163"/>
        <end position="285"/>
    </location>
</feature>
<dbReference type="SMART" id="SM00448">
    <property type="entry name" value="REC"/>
    <property type="match status" value="1"/>
</dbReference>
<dbReference type="InterPro" id="IPR037522">
    <property type="entry name" value="HD_GYP_dom"/>
</dbReference>
<dbReference type="PANTHER" id="PTHR45228">
    <property type="entry name" value="CYCLIC DI-GMP PHOSPHODIESTERASE TM_0186-RELATED"/>
    <property type="match status" value="1"/>
</dbReference>
<dbReference type="InterPro" id="IPR003607">
    <property type="entry name" value="HD/PDEase_dom"/>
</dbReference>
<organism evidence="5 6">
    <name type="scientific">Selenomonas montiformis</name>
    <dbReference type="NCBI Taxonomy" id="2652285"/>
    <lineage>
        <taxon>Bacteria</taxon>
        <taxon>Bacillati</taxon>
        <taxon>Bacillota</taxon>
        <taxon>Negativicutes</taxon>
        <taxon>Selenomonadales</taxon>
        <taxon>Selenomonadaceae</taxon>
        <taxon>Selenomonas</taxon>
    </lineage>
</organism>
<dbReference type="InterPro" id="IPR052020">
    <property type="entry name" value="Cyclic_di-GMP/3'3'-cGAMP_PDE"/>
</dbReference>
<evidence type="ECO:0000313" key="6">
    <source>
        <dbReference type="Proteomes" id="UP000430222"/>
    </source>
</evidence>
<evidence type="ECO:0000259" key="2">
    <source>
        <dbReference type="PROSITE" id="PS50110"/>
    </source>
</evidence>
<dbReference type="Gene3D" id="1.10.3210.10">
    <property type="entry name" value="Hypothetical protein af1432"/>
    <property type="match status" value="1"/>
</dbReference>